<feature type="non-terminal residue" evidence="6">
    <location>
        <position position="1"/>
    </location>
</feature>
<dbReference type="SMART" id="SM00421">
    <property type="entry name" value="HTH_LUXR"/>
    <property type="match status" value="1"/>
</dbReference>
<dbReference type="SUPFAM" id="SSF46894">
    <property type="entry name" value="C-terminal effector domain of the bipartite response regulators"/>
    <property type="match status" value="1"/>
</dbReference>
<dbReference type="InterPro" id="IPR000792">
    <property type="entry name" value="Tscrpt_reg_LuxR_C"/>
</dbReference>
<name>A0A6J4T6F9_9ACTN</name>
<dbReference type="PANTHER" id="PTHR44688">
    <property type="entry name" value="DNA-BINDING TRANSCRIPTIONAL ACTIVATOR DEVR_DOSR"/>
    <property type="match status" value="1"/>
</dbReference>
<evidence type="ECO:0000256" key="3">
    <source>
        <dbReference type="ARBA" id="ARBA00023163"/>
    </source>
</evidence>
<feature type="domain" description="HTH luxR-type" evidence="5">
    <location>
        <begin position="1"/>
        <end position="64"/>
    </location>
</feature>
<dbReference type="Gene3D" id="1.10.10.10">
    <property type="entry name" value="Winged helix-like DNA-binding domain superfamily/Winged helix DNA-binding domain"/>
    <property type="match status" value="1"/>
</dbReference>
<sequence>DLGAVLSARQREILGLVAEGLSNAEIAGRLFLSESTVKQHLRAAYKALGVKNRTEAAAVLRGRGPREHPPPFPFGTTPVAGRYRRGCATPGVPIPGVRGRLASRG</sequence>
<dbReference type="GO" id="GO:0006355">
    <property type="term" value="P:regulation of DNA-templated transcription"/>
    <property type="evidence" value="ECO:0007669"/>
    <property type="project" value="InterPro"/>
</dbReference>
<feature type="region of interest" description="Disordered" evidence="4">
    <location>
        <begin position="61"/>
        <end position="80"/>
    </location>
</feature>
<evidence type="ECO:0000256" key="2">
    <source>
        <dbReference type="ARBA" id="ARBA00023125"/>
    </source>
</evidence>
<keyword evidence="2" id="KW-0238">DNA-binding</keyword>
<dbReference type="CDD" id="cd06170">
    <property type="entry name" value="LuxR_C_like"/>
    <property type="match status" value="1"/>
</dbReference>
<dbReference type="PRINTS" id="PR00038">
    <property type="entry name" value="HTHLUXR"/>
</dbReference>
<dbReference type="InterPro" id="IPR036388">
    <property type="entry name" value="WH-like_DNA-bd_sf"/>
</dbReference>
<reference evidence="6" key="1">
    <citation type="submission" date="2020-02" db="EMBL/GenBank/DDBJ databases">
        <authorList>
            <person name="Meier V. D."/>
        </authorList>
    </citation>
    <scope>NUCLEOTIDE SEQUENCE</scope>
    <source>
        <strain evidence="6">AVDCRST_MAG05</strain>
    </source>
</reference>
<gene>
    <name evidence="6" type="ORF">AVDCRST_MAG05-3232</name>
</gene>
<dbReference type="GO" id="GO:0003677">
    <property type="term" value="F:DNA binding"/>
    <property type="evidence" value="ECO:0007669"/>
    <property type="project" value="UniProtKB-KW"/>
</dbReference>
<dbReference type="PANTHER" id="PTHR44688:SF16">
    <property type="entry name" value="DNA-BINDING TRANSCRIPTIONAL ACTIVATOR DEVR_DOSR"/>
    <property type="match status" value="1"/>
</dbReference>
<dbReference type="AlphaFoldDB" id="A0A6J4T6F9"/>
<keyword evidence="3" id="KW-0804">Transcription</keyword>
<keyword evidence="1" id="KW-0805">Transcription regulation</keyword>
<dbReference type="Pfam" id="PF00196">
    <property type="entry name" value="GerE"/>
    <property type="match status" value="1"/>
</dbReference>
<evidence type="ECO:0000313" key="6">
    <source>
        <dbReference type="EMBL" id="CAA9514771.1"/>
    </source>
</evidence>
<organism evidence="6">
    <name type="scientific">uncultured Rubrobacteraceae bacterium</name>
    <dbReference type="NCBI Taxonomy" id="349277"/>
    <lineage>
        <taxon>Bacteria</taxon>
        <taxon>Bacillati</taxon>
        <taxon>Actinomycetota</taxon>
        <taxon>Rubrobacteria</taxon>
        <taxon>Rubrobacterales</taxon>
        <taxon>Rubrobacteraceae</taxon>
        <taxon>environmental samples</taxon>
    </lineage>
</organism>
<dbReference type="InterPro" id="IPR016032">
    <property type="entry name" value="Sig_transdc_resp-reg_C-effctor"/>
</dbReference>
<dbReference type="PROSITE" id="PS50043">
    <property type="entry name" value="HTH_LUXR_2"/>
    <property type="match status" value="1"/>
</dbReference>
<evidence type="ECO:0000256" key="1">
    <source>
        <dbReference type="ARBA" id="ARBA00023015"/>
    </source>
</evidence>
<evidence type="ECO:0000259" key="5">
    <source>
        <dbReference type="PROSITE" id="PS50043"/>
    </source>
</evidence>
<dbReference type="EMBL" id="CADCVM010000364">
    <property type="protein sequence ID" value="CAA9514771.1"/>
    <property type="molecule type" value="Genomic_DNA"/>
</dbReference>
<proteinExistence type="predicted"/>
<protein>
    <submittedName>
        <fullName evidence="6">Two-component transcriptional response regulator, LuxR family</fullName>
    </submittedName>
</protein>
<evidence type="ECO:0000256" key="4">
    <source>
        <dbReference type="SAM" id="MobiDB-lite"/>
    </source>
</evidence>
<accession>A0A6J4T6F9</accession>